<evidence type="ECO:0000313" key="1">
    <source>
        <dbReference type="EMBL" id="TDM12177.1"/>
    </source>
</evidence>
<dbReference type="OrthoDB" id="4775248at2"/>
<evidence type="ECO:0000313" key="2">
    <source>
        <dbReference type="Proteomes" id="UP000294843"/>
    </source>
</evidence>
<accession>A0A4R6BV26</accession>
<dbReference type="RefSeq" id="WP_133452648.1">
    <property type="nucleotide sequence ID" value="NZ_SCWF01000018.1"/>
</dbReference>
<proteinExistence type="predicted"/>
<reference evidence="1 2" key="1">
    <citation type="submission" date="2019-01" db="EMBL/GenBank/DDBJ databases">
        <title>Draft genome sequences of the type strains of six Macrococcus species.</title>
        <authorList>
            <person name="Mazhar S."/>
            <person name="Altermann E."/>
            <person name="Hill C."/>
            <person name="Mcauliffe O."/>
        </authorList>
    </citation>
    <scope>NUCLEOTIDE SEQUENCE [LARGE SCALE GENOMIC DNA]</scope>
    <source>
        <strain evidence="1 2">ATCC 51825</strain>
    </source>
</reference>
<comment type="caution">
    <text evidence="1">The sequence shown here is derived from an EMBL/GenBank/DDBJ whole genome shotgun (WGS) entry which is preliminary data.</text>
</comment>
<protein>
    <submittedName>
        <fullName evidence="1">Uncharacterized protein</fullName>
    </submittedName>
</protein>
<gene>
    <name evidence="1" type="ORF">ERX55_11060</name>
</gene>
<keyword evidence="2" id="KW-1185">Reference proteome</keyword>
<dbReference type="EMBL" id="SCWF01000018">
    <property type="protein sequence ID" value="TDM12177.1"/>
    <property type="molecule type" value="Genomic_DNA"/>
</dbReference>
<sequence length="302" mass="35300">MKISQKMIRSTKKLLIDVKENQSFLLGLKITDDIEKVMEDKLNLLKYDNNKAVLPSPLLGINSRRNADGEYLSDNTKEKEIAYRAQDWSLTGWDGKTYSGTSYIPYKRYPKKFIQPYEYEMVIFNLNNSDYICINNKFKKGLDLDNNIKFAANLMLEIFKEVDTLILDDQNNLIEKVSIERVNWEILPAGDGIWNQVRNNLEKTSSKSEVKLIKKRLEWLQSKKPTSIKEGLGGYTGYLVFEFKNKDIYIIDSVIYGKATYIFEDEWENVSKLTKKEILDNNLAKDRIIHNNSWENKVSKYI</sequence>
<name>A0A4R6BV26_9STAP</name>
<dbReference type="AlphaFoldDB" id="A0A4R6BV26"/>
<organism evidence="1 2">
    <name type="scientific">Macrococcus bovicus</name>
    <dbReference type="NCBI Taxonomy" id="69968"/>
    <lineage>
        <taxon>Bacteria</taxon>
        <taxon>Bacillati</taxon>
        <taxon>Bacillota</taxon>
        <taxon>Bacilli</taxon>
        <taxon>Bacillales</taxon>
        <taxon>Staphylococcaceae</taxon>
        <taxon>Macrococcus</taxon>
    </lineage>
</organism>
<dbReference type="Proteomes" id="UP000294843">
    <property type="component" value="Unassembled WGS sequence"/>
</dbReference>